<dbReference type="EMBL" id="PFMD01000070">
    <property type="protein sequence ID" value="PIY95710.1"/>
    <property type="molecule type" value="Genomic_DNA"/>
</dbReference>
<name>A0A2M7RG46_9BACT</name>
<evidence type="ECO:0000313" key="3">
    <source>
        <dbReference type="Proteomes" id="UP000230779"/>
    </source>
</evidence>
<feature type="transmembrane region" description="Helical" evidence="1">
    <location>
        <begin position="9"/>
        <end position="29"/>
    </location>
</feature>
<proteinExistence type="predicted"/>
<feature type="transmembrane region" description="Helical" evidence="1">
    <location>
        <begin position="41"/>
        <end position="65"/>
    </location>
</feature>
<comment type="caution">
    <text evidence="2">The sequence shown here is derived from an EMBL/GenBank/DDBJ whole genome shotgun (WGS) entry which is preliminary data.</text>
</comment>
<feature type="transmembrane region" description="Helical" evidence="1">
    <location>
        <begin position="77"/>
        <end position="98"/>
    </location>
</feature>
<gene>
    <name evidence="2" type="ORF">COY66_06105</name>
</gene>
<dbReference type="Proteomes" id="UP000230779">
    <property type="component" value="Unassembled WGS sequence"/>
</dbReference>
<accession>A0A2M7RG46</accession>
<keyword evidence="1" id="KW-0472">Membrane</keyword>
<reference evidence="2 3" key="1">
    <citation type="submission" date="2017-09" db="EMBL/GenBank/DDBJ databases">
        <title>Depth-based differentiation of microbial function through sediment-hosted aquifers and enrichment of novel symbionts in the deep terrestrial subsurface.</title>
        <authorList>
            <person name="Probst A.J."/>
            <person name="Ladd B."/>
            <person name="Jarett J.K."/>
            <person name="Geller-Mcgrath D.E."/>
            <person name="Sieber C.M."/>
            <person name="Emerson J.B."/>
            <person name="Anantharaman K."/>
            <person name="Thomas B.C."/>
            <person name="Malmstrom R."/>
            <person name="Stieglmeier M."/>
            <person name="Klingl A."/>
            <person name="Woyke T."/>
            <person name="Ryan C.M."/>
            <person name="Banfield J.F."/>
        </authorList>
    </citation>
    <scope>NUCLEOTIDE SEQUENCE [LARGE SCALE GENOMIC DNA]</scope>
    <source>
        <strain evidence="2">CG_4_10_14_0_8_um_filter_42_10</strain>
    </source>
</reference>
<evidence type="ECO:0008006" key="4">
    <source>
        <dbReference type="Google" id="ProtNLM"/>
    </source>
</evidence>
<protein>
    <recommendedName>
        <fullName evidence="4">TVP38/TMEM64 family membrane protein</fullName>
    </recommendedName>
</protein>
<feature type="transmembrane region" description="Helical" evidence="1">
    <location>
        <begin position="123"/>
        <end position="149"/>
    </location>
</feature>
<evidence type="ECO:0000313" key="2">
    <source>
        <dbReference type="EMBL" id="PIY95710.1"/>
    </source>
</evidence>
<dbReference type="AlphaFoldDB" id="A0A2M7RG46"/>
<feature type="transmembrane region" description="Helical" evidence="1">
    <location>
        <begin position="156"/>
        <end position="174"/>
    </location>
</feature>
<keyword evidence="1" id="KW-1133">Transmembrane helix</keyword>
<organism evidence="2 3">
    <name type="scientific">Candidatus Kerfeldbacteria bacterium CG_4_10_14_0_8_um_filter_42_10</name>
    <dbReference type="NCBI Taxonomy" id="2014248"/>
    <lineage>
        <taxon>Bacteria</taxon>
        <taxon>Candidatus Kerfeldiibacteriota</taxon>
    </lineage>
</organism>
<keyword evidence="1" id="KW-0812">Transmembrane</keyword>
<sequence>MENMPRKKIIMSLVIFLTGAVFTIIALQIEGVKNFFENIELSGYPAAFLAGILYALAFTSTFAAVIISKMPDHFNPFLLAVIAGAGSAIYDLTVFTFVKNHTKHGVWETLRNRLNKKRGLPKWLSLIIGLFILGSPLPDELAVGFLGIIDLSYKKFILISFLANTVGILLILLAS</sequence>
<evidence type="ECO:0000256" key="1">
    <source>
        <dbReference type="SAM" id="Phobius"/>
    </source>
</evidence>